<feature type="transmembrane region" description="Helical" evidence="17">
    <location>
        <begin position="329"/>
        <end position="350"/>
    </location>
</feature>
<reference evidence="19" key="1">
    <citation type="submission" date="2014-12" db="EMBL/GenBank/DDBJ databases">
        <authorList>
            <person name="Jaenicke S."/>
        </authorList>
    </citation>
    <scope>NUCLEOTIDE SEQUENCE</scope>
</reference>
<keyword evidence="11 17" id="KW-1133">Transmembrane helix</keyword>
<evidence type="ECO:0000313" key="19">
    <source>
        <dbReference type="EMBL" id="AKG65088.1"/>
    </source>
</evidence>
<evidence type="ECO:0000256" key="9">
    <source>
        <dbReference type="ARBA" id="ARBA00022967"/>
    </source>
</evidence>
<evidence type="ECO:0000256" key="16">
    <source>
        <dbReference type="ARBA" id="ARBA00049551"/>
    </source>
</evidence>
<dbReference type="InterPro" id="IPR003918">
    <property type="entry name" value="NADH_UbQ_OxRdtase"/>
</dbReference>
<evidence type="ECO:0000256" key="5">
    <source>
        <dbReference type="ARBA" id="ARBA00021006"/>
    </source>
</evidence>
<evidence type="ECO:0000256" key="6">
    <source>
        <dbReference type="ARBA" id="ARBA00022448"/>
    </source>
</evidence>
<evidence type="ECO:0000256" key="14">
    <source>
        <dbReference type="ARBA" id="ARBA00023128"/>
    </source>
</evidence>
<evidence type="ECO:0000256" key="12">
    <source>
        <dbReference type="ARBA" id="ARBA00023027"/>
    </source>
</evidence>
<name>A0A0N7BTZ1_9ARAC</name>
<reference evidence="19" key="2">
    <citation type="journal article" date="2016" name="Int. J. Biol. Sci.">
        <title>The Complete Mitochondrial Genome of two Tetragnatha Spiders (Araneae: Tetragnathidae): Severe Truncation of tRNAs and Novel Gene Rearrangements in Araneae.</title>
        <authorList>
            <person name="Wang Z.L."/>
            <person name="Li C."/>
            <person name="Fang W.Y."/>
            <person name="Yu X.P."/>
        </authorList>
    </citation>
    <scope>NUCLEOTIDE SEQUENCE</scope>
</reference>
<dbReference type="GO" id="GO:0015990">
    <property type="term" value="P:electron transport coupled proton transport"/>
    <property type="evidence" value="ECO:0007669"/>
    <property type="project" value="TreeGrafter"/>
</dbReference>
<dbReference type="GO" id="GO:0008137">
    <property type="term" value="F:NADH dehydrogenase (ubiquinone) activity"/>
    <property type="evidence" value="ECO:0007669"/>
    <property type="project" value="UniProtKB-UniRule"/>
</dbReference>
<evidence type="ECO:0000256" key="10">
    <source>
        <dbReference type="ARBA" id="ARBA00022982"/>
    </source>
</evidence>
<comment type="function">
    <text evidence="17">Core subunit of the mitochondrial membrane respiratory chain NADH dehydrogenase (Complex I) which catalyzes electron transfer from NADH through the respiratory chain, using ubiquinone as an electron acceptor. Essential for the catalytic activity and assembly of complex I.</text>
</comment>
<geneLocation type="mitochondrion" evidence="19"/>
<protein>
    <recommendedName>
        <fullName evidence="5 17">NADH-ubiquinone oxidoreductase chain 4</fullName>
        <ecNumber evidence="4 17">7.1.1.2</ecNumber>
    </recommendedName>
</protein>
<dbReference type="RefSeq" id="YP_009171756.1">
    <property type="nucleotide sequence ID" value="NC_028068.1"/>
</dbReference>
<gene>
    <name evidence="19" type="primary">ND4</name>
</gene>
<dbReference type="GO" id="GO:0042773">
    <property type="term" value="P:ATP synthesis coupled electron transport"/>
    <property type="evidence" value="ECO:0007669"/>
    <property type="project" value="InterPro"/>
</dbReference>
<dbReference type="PANTHER" id="PTHR43507">
    <property type="entry name" value="NADH-UBIQUINONE OXIDOREDUCTASE CHAIN 4"/>
    <property type="match status" value="1"/>
</dbReference>
<keyword evidence="6 17" id="KW-0813">Transport</keyword>
<evidence type="ECO:0000256" key="8">
    <source>
        <dbReference type="ARBA" id="ARBA00022692"/>
    </source>
</evidence>
<dbReference type="GeneID" id="26047168"/>
<evidence type="ECO:0000256" key="15">
    <source>
        <dbReference type="ARBA" id="ARBA00023136"/>
    </source>
</evidence>
<feature type="transmembrane region" description="Helical" evidence="17">
    <location>
        <begin position="233"/>
        <end position="251"/>
    </location>
</feature>
<feature type="transmembrane region" description="Helical" evidence="17">
    <location>
        <begin position="285"/>
        <end position="308"/>
    </location>
</feature>
<dbReference type="InterPro" id="IPR001750">
    <property type="entry name" value="ND/Mrp_TM"/>
</dbReference>
<dbReference type="AlphaFoldDB" id="A0A0N7BTZ1"/>
<keyword evidence="8 17" id="KW-0812">Transmembrane</keyword>
<feature type="transmembrane region" description="Helical" evidence="17">
    <location>
        <begin position="48"/>
        <end position="71"/>
    </location>
</feature>
<dbReference type="GO" id="GO:0048039">
    <property type="term" value="F:ubiquinone binding"/>
    <property type="evidence" value="ECO:0007669"/>
    <property type="project" value="TreeGrafter"/>
</dbReference>
<keyword evidence="9" id="KW-1278">Translocase</keyword>
<keyword evidence="7 17" id="KW-0679">Respiratory chain</keyword>
<dbReference type="PANTHER" id="PTHR43507:SF20">
    <property type="entry name" value="NADH-UBIQUINONE OXIDOREDUCTASE CHAIN 4"/>
    <property type="match status" value="1"/>
</dbReference>
<comment type="function">
    <text evidence="1">Core subunit of the mitochondrial membrane respiratory chain NADH dehydrogenase (Complex I) that is believed to belong to the minimal assembly required for catalysis. Complex I functions in the transfer of electrons from NADH to the respiratory chain. The immediate electron acceptor for the enzyme is believed to be ubiquinone.</text>
</comment>
<dbReference type="CTD" id="4538"/>
<evidence type="ECO:0000256" key="11">
    <source>
        <dbReference type="ARBA" id="ARBA00022989"/>
    </source>
</evidence>
<comment type="similarity">
    <text evidence="3 17">Belongs to the complex I subunit 4 family.</text>
</comment>
<sequence length="428" mass="48409">MSKIMMMMVFTLLTSNSMYFSMAMMSSIMIMIMIFYNNILDLQTLNSMFMIDSLSLTLILLSSITSILIIMSTNMFSFSKKMIIMISLILMITFSTSKTIIFYIFFEIVLIPTMILITKSGAQPERLKASMYLIMYTILASLPLLIIILLCKSCDDFLNAPITMKKIEIPLLFMMAFLAKTPMFIIHIWLPKAHVEAPLEGSMVLAAVLLKLGGYGMIRFIPLSLFSLKLIPHWILAISTMGAVFSSSGCLRQKDLKALIAYSSVAHMAITLSSIMIFSKTSINGAIIMMIAHGLSSSALFFLVNLTYTKFHTRNMISLKSMFSSNPNTTFWWLMFCMANISAPPSLNLIGELLMSMALIKWNMILSVFIIIITLLTTSFCVIMFLMLNHGSSMLKISNNDSMKFYMSLFIHLFILIMIILKMEFMLV</sequence>
<evidence type="ECO:0000259" key="18">
    <source>
        <dbReference type="Pfam" id="PF00361"/>
    </source>
</evidence>
<dbReference type="EMBL" id="KP306790">
    <property type="protein sequence ID" value="AKG65088.1"/>
    <property type="molecule type" value="Genomic_DNA"/>
</dbReference>
<feature type="transmembrane region" description="Helical" evidence="17">
    <location>
        <begin position="362"/>
        <end position="388"/>
    </location>
</feature>
<feature type="transmembrane region" description="Helical" evidence="17">
    <location>
        <begin position="258"/>
        <end position="279"/>
    </location>
</feature>
<comment type="catalytic activity">
    <reaction evidence="16 17">
        <text>a ubiquinone + NADH + 5 H(+)(in) = a ubiquinol + NAD(+) + 4 H(+)(out)</text>
        <dbReference type="Rhea" id="RHEA:29091"/>
        <dbReference type="Rhea" id="RHEA-COMP:9565"/>
        <dbReference type="Rhea" id="RHEA-COMP:9566"/>
        <dbReference type="ChEBI" id="CHEBI:15378"/>
        <dbReference type="ChEBI" id="CHEBI:16389"/>
        <dbReference type="ChEBI" id="CHEBI:17976"/>
        <dbReference type="ChEBI" id="CHEBI:57540"/>
        <dbReference type="ChEBI" id="CHEBI:57945"/>
        <dbReference type="EC" id="7.1.1.2"/>
    </reaction>
</comment>
<accession>A0A0N7BTZ1</accession>
<evidence type="ECO:0000256" key="2">
    <source>
        <dbReference type="ARBA" id="ARBA00004225"/>
    </source>
</evidence>
<feature type="transmembrane region" description="Helical" evidence="17">
    <location>
        <begin position="409"/>
        <end position="427"/>
    </location>
</feature>
<keyword evidence="10 17" id="KW-0249">Electron transport</keyword>
<comment type="subcellular location">
    <subcellularLocation>
        <location evidence="2 17">Mitochondrion membrane</location>
        <topology evidence="2 17">Multi-pass membrane protein</topology>
    </subcellularLocation>
</comment>
<evidence type="ECO:0000256" key="13">
    <source>
        <dbReference type="ARBA" id="ARBA00023075"/>
    </source>
</evidence>
<evidence type="ECO:0000256" key="4">
    <source>
        <dbReference type="ARBA" id="ARBA00012944"/>
    </source>
</evidence>
<dbReference type="EC" id="7.1.1.2" evidence="4 17"/>
<keyword evidence="15 17" id="KW-0472">Membrane</keyword>
<keyword evidence="12 17" id="KW-0520">NAD</keyword>
<feature type="transmembrane region" description="Helical" evidence="17">
    <location>
        <begin position="12"/>
        <end position="36"/>
    </location>
</feature>
<keyword evidence="14 17" id="KW-0496">Mitochondrion</keyword>
<evidence type="ECO:0000256" key="1">
    <source>
        <dbReference type="ARBA" id="ARBA00003257"/>
    </source>
</evidence>
<organism evidence="19">
    <name type="scientific">Tetragnatha nitens</name>
    <dbReference type="NCBI Taxonomy" id="545214"/>
    <lineage>
        <taxon>Eukaryota</taxon>
        <taxon>Metazoa</taxon>
        <taxon>Ecdysozoa</taxon>
        <taxon>Arthropoda</taxon>
        <taxon>Chelicerata</taxon>
        <taxon>Arachnida</taxon>
        <taxon>Araneae</taxon>
        <taxon>Araneomorphae</taxon>
        <taxon>Entelegynae</taxon>
        <taxon>Araneoidea</taxon>
        <taxon>Tetragnathidae</taxon>
        <taxon>Tetragnatha</taxon>
    </lineage>
</organism>
<feature type="domain" description="NADH:quinone oxidoreductase/Mrp antiporter transmembrane" evidence="18">
    <location>
        <begin position="100"/>
        <end position="376"/>
    </location>
</feature>
<dbReference type="Pfam" id="PF00361">
    <property type="entry name" value="Proton_antipo_M"/>
    <property type="match status" value="1"/>
</dbReference>
<dbReference type="PRINTS" id="PR01437">
    <property type="entry name" value="NUOXDRDTASE4"/>
</dbReference>
<keyword evidence="13 17" id="KW-0830">Ubiquinone</keyword>
<proteinExistence type="inferred from homology"/>
<evidence type="ECO:0000256" key="7">
    <source>
        <dbReference type="ARBA" id="ARBA00022660"/>
    </source>
</evidence>
<evidence type="ECO:0000256" key="3">
    <source>
        <dbReference type="ARBA" id="ARBA00009025"/>
    </source>
</evidence>
<feature type="transmembrane region" description="Helical" evidence="17">
    <location>
        <begin position="169"/>
        <end position="190"/>
    </location>
</feature>
<evidence type="ECO:0000256" key="17">
    <source>
        <dbReference type="RuleBase" id="RU003297"/>
    </source>
</evidence>
<dbReference type="GO" id="GO:0031966">
    <property type="term" value="C:mitochondrial membrane"/>
    <property type="evidence" value="ECO:0007669"/>
    <property type="project" value="UniProtKB-SubCell"/>
</dbReference>
<feature type="transmembrane region" description="Helical" evidence="17">
    <location>
        <begin position="129"/>
        <end position="149"/>
    </location>
</feature>
<dbReference type="GO" id="GO:0003954">
    <property type="term" value="F:NADH dehydrogenase activity"/>
    <property type="evidence" value="ECO:0007669"/>
    <property type="project" value="TreeGrafter"/>
</dbReference>